<dbReference type="Pfam" id="PF23259">
    <property type="entry name" value="CHX17_C"/>
    <property type="match status" value="1"/>
</dbReference>
<dbReference type="EMBL" id="JBDFQZ010000001">
    <property type="protein sequence ID" value="KAK9756760.1"/>
    <property type="molecule type" value="Genomic_DNA"/>
</dbReference>
<evidence type="ECO:0000256" key="6">
    <source>
        <dbReference type="ARBA" id="ARBA00022989"/>
    </source>
</evidence>
<dbReference type="InterPro" id="IPR038770">
    <property type="entry name" value="Na+/solute_symporter_sf"/>
</dbReference>
<evidence type="ECO:0000256" key="3">
    <source>
        <dbReference type="ARBA" id="ARBA00022538"/>
    </source>
</evidence>
<keyword evidence="4 10" id="KW-0812">Transmembrane</keyword>
<keyword evidence="6 10" id="KW-1133">Transmembrane helix</keyword>
<evidence type="ECO:0000256" key="9">
    <source>
        <dbReference type="ARBA" id="ARBA00038341"/>
    </source>
</evidence>
<comment type="similarity">
    <text evidence="9">Belongs to the monovalent cation:proton antiporter 2 (CPA2) transporter (TC 2.A.37) family. CHX (TC 2.A.37.4) subfamily.</text>
</comment>
<feature type="transmembrane region" description="Helical" evidence="10">
    <location>
        <begin position="243"/>
        <end position="267"/>
    </location>
</feature>
<dbReference type="GO" id="GO:0012505">
    <property type="term" value="C:endomembrane system"/>
    <property type="evidence" value="ECO:0007669"/>
    <property type="project" value="TreeGrafter"/>
</dbReference>
<evidence type="ECO:0000256" key="4">
    <source>
        <dbReference type="ARBA" id="ARBA00022692"/>
    </source>
</evidence>
<dbReference type="AlphaFoldDB" id="A0AAW1NEU5"/>
<dbReference type="GO" id="GO:0015297">
    <property type="term" value="F:antiporter activity"/>
    <property type="evidence" value="ECO:0007669"/>
    <property type="project" value="InterPro"/>
</dbReference>
<keyword evidence="14" id="KW-1185">Reference proteome</keyword>
<evidence type="ECO:0000256" key="2">
    <source>
        <dbReference type="ARBA" id="ARBA00022448"/>
    </source>
</evidence>
<keyword evidence="5" id="KW-0630">Potassium</keyword>
<keyword evidence="3" id="KW-0633">Potassium transport</keyword>
<sequence>MDLILEKLNGSTLIEYNGHAVPILCQQKPKNHPFSILDGSGPLDFSFTYLLLEISLVLIFSHFIEFLLKPLRQPKVISDVLAGIILGPSVLGHNEKFRNSVIPPNSRYVIQNMGIIGFMFWLFVTGVKMDLTVITKAGKKHYFIAIAGVLIPHVGVWIVALLLRDYMDEELAKLSSVGGVVSGVIITTFPVTYTILRDMHLLSSELGRVALLTVIISDLLGINVIVFFEAIKQGDYRGINALYYTFAVIIVCGLVFGFIPFVMRWINSQYCDGKPVEQLLITVIFLGVFIVGFITDFVGASIGNGPLWFGLAIPDGPFIGLAIVQRSEVFMTQILMPFSYASIGMATDVYAMSDCWSCLGPLFAMTVMAFFSKLVTVVMAARLMDIPYRDSFVLGFMLSLRGQMEFLIYLHWIDLKMVKVPAFSMMVILTSLFTGIITPIIGVLYDPTKPYMTNKKRTVQHTMQESELRILACIYDQQSVSTLFTLLDVANPTSTNPFTVFGLYLVELMGRAAPVFIDHSKQDDYWDSNNEAIDNAVNMYQQHRSDRITFSLFTSITPQRTMYQDICELALVHKVSFIILPFHKKCLDGADEDTSAIIRPGVQSVNANAMSHAPCSVAILACKDASRWATIPGRIGSGRISRQFAVLFLGGPDAREALSLADRMVGHQDVTLIVIRFLASDYRGDDESERKLDDGVVTWFWVKNEKNEKVVYKEVVVTTGLETLSAIQSLNDTTTIDLWIVGRIHGINPVLLEGLSKWSENPELGLIGDYLVSMDFSTTSSVLVVQQQVLRDQRATPWICIDC</sequence>
<dbReference type="PANTHER" id="PTHR32468">
    <property type="entry name" value="CATION/H + ANTIPORTER"/>
    <property type="match status" value="1"/>
</dbReference>
<dbReference type="Gene3D" id="1.20.1530.20">
    <property type="match status" value="1"/>
</dbReference>
<evidence type="ECO:0000259" key="12">
    <source>
        <dbReference type="Pfam" id="PF23259"/>
    </source>
</evidence>
<gene>
    <name evidence="13" type="ORF">RND81_01G119300</name>
</gene>
<accession>A0AAW1NEU5</accession>
<feature type="transmembrane region" description="Helical" evidence="10">
    <location>
        <begin position="175"/>
        <end position="196"/>
    </location>
</feature>
<evidence type="ECO:0000313" key="14">
    <source>
        <dbReference type="Proteomes" id="UP001443914"/>
    </source>
</evidence>
<evidence type="ECO:0000256" key="10">
    <source>
        <dbReference type="SAM" id="Phobius"/>
    </source>
</evidence>
<feature type="transmembrane region" description="Helical" evidence="10">
    <location>
        <begin position="306"/>
        <end position="323"/>
    </location>
</feature>
<dbReference type="InterPro" id="IPR006153">
    <property type="entry name" value="Cation/H_exchanger_TM"/>
</dbReference>
<feature type="domain" description="Cation/H(+) antiporter C-terminal" evidence="12">
    <location>
        <begin position="644"/>
        <end position="788"/>
    </location>
</feature>
<proteinExistence type="inferred from homology"/>
<dbReference type="Pfam" id="PF00999">
    <property type="entry name" value="Na_H_Exchanger"/>
    <property type="match status" value="1"/>
</dbReference>
<evidence type="ECO:0000256" key="8">
    <source>
        <dbReference type="ARBA" id="ARBA00023136"/>
    </source>
</evidence>
<dbReference type="PANTHER" id="PTHR32468:SF109">
    <property type="entry name" value="CATION_H(+) ANTIPORTER 24-RELATED"/>
    <property type="match status" value="1"/>
</dbReference>
<dbReference type="InterPro" id="IPR057290">
    <property type="entry name" value="CHX17_C"/>
</dbReference>
<feature type="transmembrane region" description="Helical" evidence="10">
    <location>
        <begin position="208"/>
        <end position="231"/>
    </location>
</feature>
<feature type="transmembrane region" description="Helical" evidence="10">
    <location>
        <begin position="279"/>
        <end position="300"/>
    </location>
</feature>
<keyword evidence="2" id="KW-0813">Transport</keyword>
<evidence type="ECO:0000313" key="13">
    <source>
        <dbReference type="EMBL" id="KAK9756760.1"/>
    </source>
</evidence>
<feature type="domain" description="Cation/H+ exchanger transmembrane" evidence="11">
    <location>
        <begin position="62"/>
        <end position="440"/>
    </location>
</feature>
<dbReference type="GO" id="GO:0006885">
    <property type="term" value="P:regulation of pH"/>
    <property type="evidence" value="ECO:0007669"/>
    <property type="project" value="TreeGrafter"/>
</dbReference>
<comment type="caution">
    <text evidence="13">The sequence shown here is derived from an EMBL/GenBank/DDBJ whole genome shotgun (WGS) entry which is preliminary data.</text>
</comment>
<dbReference type="GO" id="GO:0016020">
    <property type="term" value="C:membrane"/>
    <property type="evidence" value="ECO:0007669"/>
    <property type="project" value="UniProtKB-SubCell"/>
</dbReference>
<feature type="transmembrane region" description="Helical" evidence="10">
    <location>
        <begin position="359"/>
        <end position="380"/>
    </location>
</feature>
<protein>
    <recommendedName>
        <fullName evidence="15">Cation/H+ exchanger domain-containing protein</fullName>
    </recommendedName>
</protein>
<evidence type="ECO:0000256" key="5">
    <source>
        <dbReference type="ARBA" id="ARBA00022958"/>
    </source>
</evidence>
<dbReference type="GO" id="GO:1902600">
    <property type="term" value="P:proton transmembrane transport"/>
    <property type="evidence" value="ECO:0007669"/>
    <property type="project" value="InterPro"/>
</dbReference>
<keyword evidence="8 10" id="KW-0472">Membrane</keyword>
<evidence type="ECO:0008006" key="15">
    <source>
        <dbReference type="Google" id="ProtNLM"/>
    </source>
</evidence>
<comment type="subcellular location">
    <subcellularLocation>
        <location evidence="1">Membrane</location>
        <topology evidence="1">Multi-pass membrane protein</topology>
    </subcellularLocation>
</comment>
<keyword evidence="7" id="KW-0406">Ion transport</keyword>
<organism evidence="13 14">
    <name type="scientific">Saponaria officinalis</name>
    <name type="common">Common soapwort</name>
    <name type="synonym">Lychnis saponaria</name>
    <dbReference type="NCBI Taxonomy" id="3572"/>
    <lineage>
        <taxon>Eukaryota</taxon>
        <taxon>Viridiplantae</taxon>
        <taxon>Streptophyta</taxon>
        <taxon>Embryophyta</taxon>
        <taxon>Tracheophyta</taxon>
        <taxon>Spermatophyta</taxon>
        <taxon>Magnoliopsida</taxon>
        <taxon>eudicotyledons</taxon>
        <taxon>Gunneridae</taxon>
        <taxon>Pentapetalae</taxon>
        <taxon>Caryophyllales</taxon>
        <taxon>Caryophyllaceae</taxon>
        <taxon>Caryophylleae</taxon>
        <taxon>Saponaria</taxon>
    </lineage>
</organism>
<feature type="transmembrane region" description="Helical" evidence="10">
    <location>
        <begin position="47"/>
        <end position="64"/>
    </location>
</feature>
<feature type="transmembrane region" description="Helical" evidence="10">
    <location>
        <begin position="422"/>
        <end position="445"/>
    </location>
</feature>
<feature type="transmembrane region" description="Helical" evidence="10">
    <location>
        <begin position="113"/>
        <end position="131"/>
    </location>
</feature>
<evidence type="ECO:0000256" key="1">
    <source>
        <dbReference type="ARBA" id="ARBA00004141"/>
    </source>
</evidence>
<dbReference type="GO" id="GO:0006813">
    <property type="term" value="P:potassium ion transport"/>
    <property type="evidence" value="ECO:0007669"/>
    <property type="project" value="UniProtKB-KW"/>
</dbReference>
<feature type="transmembrane region" description="Helical" evidence="10">
    <location>
        <begin position="392"/>
        <end position="410"/>
    </location>
</feature>
<reference evidence="13" key="1">
    <citation type="submission" date="2024-03" db="EMBL/GenBank/DDBJ databases">
        <title>WGS assembly of Saponaria officinalis var. Norfolk2.</title>
        <authorList>
            <person name="Jenkins J."/>
            <person name="Shu S."/>
            <person name="Grimwood J."/>
            <person name="Barry K."/>
            <person name="Goodstein D."/>
            <person name="Schmutz J."/>
            <person name="Leebens-Mack J."/>
            <person name="Osbourn A."/>
        </authorList>
    </citation>
    <scope>NUCLEOTIDE SEQUENCE [LARGE SCALE GENOMIC DNA]</scope>
    <source>
        <strain evidence="13">JIC</strain>
    </source>
</reference>
<dbReference type="InterPro" id="IPR050794">
    <property type="entry name" value="CPA2_transporter"/>
</dbReference>
<name>A0AAW1NEU5_SAPOF</name>
<dbReference type="Proteomes" id="UP001443914">
    <property type="component" value="Unassembled WGS sequence"/>
</dbReference>
<evidence type="ECO:0000259" key="11">
    <source>
        <dbReference type="Pfam" id="PF00999"/>
    </source>
</evidence>
<evidence type="ECO:0000256" key="7">
    <source>
        <dbReference type="ARBA" id="ARBA00023065"/>
    </source>
</evidence>
<feature type="transmembrane region" description="Helical" evidence="10">
    <location>
        <begin position="143"/>
        <end position="163"/>
    </location>
</feature>